<name>A0ABN6UK40_9GAMM</name>
<dbReference type="RefSeq" id="WP_281778664.1">
    <property type="nucleotide sequence ID" value="NZ_AP027041.1"/>
</dbReference>
<gene>
    <name evidence="1" type="ORF">LA521A_18750</name>
</gene>
<sequence>MRIKPQAEKASCVNDFLDLARVRQGMRTDRELAEALQVGSPAVSNWRHGSKGLSPMTCMKLAELAELPLGLVLGTICEANAPNEEEALVWRKLADESVAAKAAVAALRQSARQKRN</sequence>
<evidence type="ECO:0000313" key="2">
    <source>
        <dbReference type="Proteomes" id="UP001317822"/>
    </source>
</evidence>
<dbReference type="Proteomes" id="UP001317822">
    <property type="component" value="Chromosome"/>
</dbReference>
<proteinExistence type="predicted"/>
<dbReference type="InterPro" id="IPR010982">
    <property type="entry name" value="Lambda_DNA-bd_dom_sf"/>
</dbReference>
<dbReference type="EMBL" id="AP027041">
    <property type="protein sequence ID" value="BDU16674.1"/>
    <property type="molecule type" value="Genomic_DNA"/>
</dbReference>
<keyword evidence="2" id="KW-1185">Reference proteome</keyword>
<accession>A0ABN6UK40</accession>
<evidence type="ECO:0000313" key="1">
    <source>
        <dbReference type="EMBL" id="BDU16674.1"/>
    </source>
</evidence>
<dbReference type="SUPFAM" id="SSF47413">
    <property type="entry name" value="lambda repressor-like DNA-binding domains"/>
    <property type="match status" value="1"/>
</dbReference>
<organism evidence="1 2">
    <name type="scientific">Lysobacter auxotrophicus</name>
    <dbReference type="NCBI Taxonomy" id="2992573"/>
    <lineage>
        <taxon>Bacteria</taxon>
        <taxon>Pseudomonadati</taxon>
        <taxon>Pseudomonadota</taxon>
        <taxon>Gammaproteobacteria</taxon>
        <taxon>Lysobacterales</taxon>
        <taxon>Lysobacteraceae</taxon>
        <taxon>Lysobacter</taxon>
    </lineage>
</organism>
<protein>
    <submittedName>
        <fullName evidence="1">Helix-turn-helix domain-containing protein</fullName>
    </submittedName>
</protein>
<reference evidence="1 2" key="1">
    <citation type="journal article" date="2023" name="Int. J. Syst. Evol. Microbiol.">
        <title>Physiological and genomic analyses of cobalamin (vitamin B12)-auxotrophy of Lysobacter auxotrophicus sp. nov., a methionine-auxotrophic chitinolytic bacterium isolated from chitin-treated soil.</title>
        <authorList>
            <person name="Saito A."/>
            <person name="Dohra H."/>
            <person name="Hamada M."/>
            <person name="Moriuchi R."/>
            <person name="Kotsuchibashi Y."/>
            <person name="Mori K."/>
        </authorList>
    </citation>
    <scope>NUCLEOTIDE SEQUENCE [LARGE SCALE GENOMIC DNA]</scope>
    <source>
        <strain evidence="1 2">5-21a</strain>
    </source>
</reference>